<dbReference type="Gene3D" id="1.10.1330.10">
    <property type="entry name" value="Dockerin domain"/>
    <property type="match status" value="1"/>
</dbReference>
<dbReference type="RefSeq" id="WP_145245755.1">
    <property type="nucleotide sequence ID" value="NZ_CP036278.1"/>
</dbReference>
<sequence length="425" mass="45236">MFSLVPSEVIVNGGGTLQVQITGVEPDADYAVQVAAESAAGPFSVGNYQLTVSFSATSANLQSMASGTVGDSVEQTEQTLYVGRPQLFHFVLETGESTTTTPTAILATIEDDQGQAVLSVAALTGQTRSESAVLLAPGTYTARFRPISLATTDLPAISYNLLGTGLSDPFVGDPSDPTGNPFQCPDNPDLFCYPGVPEPKSNLYMWDSAIESLTNAPPNLSLNELADLLMGNWWSWYWPQASCNEPPLTMNDTFHALPTTSAVPQHLVSTRSVLENDVPAPGEAVVALVDTNVQHGTLTFNLDGTFDYAPEQGYVGTDQFTYTAYNFQSTSAPATVTLVVQLPGDYDNSGLVDENDYSLWKSEFGTTNLFADGNGDGIVNLADYTVWRDNLGASMPTPPALEALSLDATPVAPPVLVRRPGSHFL</sequence>
<organism evidence="1 2">
    <name type="scientific">Aeoliella mucimassa</name>
    <dbReference type="NCBI Taxonomy" id="2527972"/>
    <lineage>
        <taxon>Bacteria</taxon>
        <taxon>Pseudomonadati</taxon>
        <taxon>Planctomycetota</taxon>
        <taxon>Planctomycetia</taxon>
        <taxon>Pirellulales</taxon>
        <taxon>Lacipirellulaceae</taxon>
        <taxon>Aeoliella</taxon>
    </lineage>
</organism>
<dbReference type="Proteomes" id="UP000315750">
    <property type="component" value="Chromosome"/>
</dbReference>
<dbReference type="GO" id="GO:0000272">
    <property type="term" value="P:polysaccharide catabolic process"/>
    <property type="evidence" value="ECO:0007669"/>
    <property type="project" value="InterPro"/>
</dbReference>
<keyword evidence="2" id="KW-1185">Reference proteome</keyword>
<dbReference type="Pfam" id="PF17963">
    <property type="entry name" value="Big_9"/>
    <property type="match status" value="1"/>
</dbReference>
<evidence type="ECO:0000313" key="2">
    <source>
        <dbReference type="Proteomes" id="UP000315750"/>
    </source>
</evidence>
<dbReference type="InterPro" id="IPR018247">
    <property type="entry name" value="EF_Hand_1_Ca_BS"/>
</dbReference>
<accession>A0A518AJD7</accession>
<dbReference type="Gene3D" id="2.60.40.3440">
    <property type="match status" value="1"/>
</dbReference>
<gene>
    <name evidence="1" type="ORF">Pan181_10130</name>
</gene>
<proteinExistence type="predicted"/>
<protein>
    <submittedName>
        <fullName evidence="1">Uncharacterized protein</fullName>
    </submittedName>
</protein>
<dbReference type="KEGG" id="amuc:Pan181_10130"/>
<reference evidence="1 2" key="1">
    <citation type="submission" date="2019-02" db="EMBL/GenBank/DDBJ databases">
        <title>Deep-cultivation of Planctomycetes and their phenomic and genomic characterization uncovers novel biology.</title>
        <authorList>
            <person name="Wiegand S."/>
            <person name="Jogler M."/>
            <person name="Boedeker C."/>
            <person name="Pinto D."/>
            <person name="Vollmers J."/>
            <person name="Rivas-Marin E."/>
            <person name="Kohn T."/>
            <person name="Peeters S.H."/>
            <person name="Heuer A."/>
            <person name="Rast P."/>
            <person name="Oberbeckmann S."/>
            <person name="Bunk B."/>
            <person name="Jeske O."/>
            <person name="Meyerdierks A."/>
            <person name="Storesund J.E."/>
            <person name="Kallscheuer N."/>
            <person name="Luecker S."/>
            <person name="Lage O.M."/>
            <person name="Pohl T."/>
            <person name="Merkel B.J."/>
            <person name="Hornburger P."/>
            <person name="Mueller R.-W."/>
            <person name="Bruemmer F."/>
            <person name="Labrenz M."/>
            <person name="Spormann A.M."/>
            <person name="Op den Camp H."/>
            <person name="Overmann J."/>
            <person name="Amann R."/>
            <person name="Jetten M.S.M."/>
            <person name="Mascher T."/>
            <person name="Medema M.H."/>
            <person name="Devos D.P."/>
            <person name="Kaster A.-K."/>
            <person name="Ovreas L."/>
            <person name="Rohde M."/>
            <person name="Galperin M.Y."/>
            <person name="Jogler C."/>
        </authorList>
    </citation>
    <scope>NUCLEOTIDE SEQUENCE [LARGE SCALE GENOMIC DNA]</scope>
    <source>
        <strain evidence="1 2">Pan181</strain>
    </source>
</reference>
<dbReference type="SUPFAM" id="SSF63446">
    <property type="entry name" value="Type I dockerin domain"/>
    <property type="match status" value="1"/>
</dbReference>
<evidence type="ECO:0000313" key="1">
    <source>
        <dbReference type="EMBL" id="QDU54830.1"/>
    </source>
</evidence>
<dbReference type="PROSITE" id="PS00018">
    <property type="entry name" value="EF_HAND_1"/>
    <property type="match status" value="1"/>
</dbReference>
<dbReference type="EMBL" id="CP036278">
    <property type="protein sequence ID" value="QDU54830.1"/>
    <property type="molecule type" value="Genomic_DNA"/>
</dbReference>
<dbReference type="OrthoDB" id="264548at2"/>
<dbReference type="AlphaFoldDB" id="A0A518AJD7"/>
<dbReference type="InterPro" id="IPR036439">
    <property type="entry name" value="Dockerin_dom_sf"/>
</dbReference>
<name>A0A518AJD7_9BACT</name>